<gene>
    <name evidence="3" type="ORF">ACFP56_12890</name>
</gene>
<proteinExistence type="predicted"/>
<evidence type="ECO:0000313" key="4">
    <source>
        <dbReference type="Proteomes" id="UP001596233"/>
    </source>
</evidence>
<dbReference type="EMBL" id="JBHSTE010000004">
    <property type="protein sequence ID" value="MFC6333519.1"/>
    <property type="molecule type" value="Genomic_DNA"/>
</dbReference>
<name>A0ABW1V7T3_9BACL</name>
<protein>
    <submittedName>
        <fullName evidence="3">Formylglycine-generating enzyme family protein</fullName>
    </submittedName>
</protein>
<comment type="caution">
    <text evidence="3">The sequence shown here is derived from an EMBL/GenBank/DDBJ whole genome shotgun (WGS) entry which is preliminary data.</text>
</comment>
<feature type="chain" id="PRO_5046714396" evidence="1">
    <location>
        <begin position="21"/>
        <end position="286"/>
    </location>
</feature>
<dbReference type="PROSITE" id="PS51257">
    <property type="entry name" value="PROKAR_LIPOPROTEIN"/>
    <property type="match status" value="1"/>
</dbReference>
<evidence type="ECO:0000259" key="2">
    <source>
        <dbReference type="Pfam" id="PF03781"/>
    </source>
</evidence>
<feature type="signal peptide" evidence="1">
    <location>
        <begin position="1"/>
        <end position="20"/>
    </location>
</feature>
<dbReference type="SUPFAM" id="SSF56436">
    <property type="entry name" value="C-type lectin-like"/>
    <property type="match status" value="1"/>
</dbReference>
<dbReference type="Pfam" id="PF03781">
    <property type="entry name" value="FGE-sulfatase"/>
    <property type="match status" value="1"/>
</dbReference>
<keyword evidence="4" id="KW-1185">Reference proteome</keyword>
<sequence>MRKLFLFLLTAIIVVTSACSQEKPVENGKSAVSDSLVLVTGGTFVNTTSNYYGEDVTISDFYIGKHEVTQKEWFDVMGSNPSAFQGENLPVEMVSWYDVIEFCNKLSKLEGLTPYYNIDTTKPDPNNKSEYDPVKWIVTINEGANGYRLPTEAEWEYAASGGQMSKSYKYSGSNNGDEVAWFWRNAGDQFLSGDWNWPLIETNKNRTHEVGSKLPNELGLYDMSGNVREWVWDWYEDVDIESGIYRIVKGGGWIGDISNNEVAFRGKFEASGFGPDQGFRISRSSN</sequence>
<reference evidence="4" key="1">
    <citation type="journal article" date="2019" name="Int. J. Syst. Evol. Microbiol.">
        <title>The Global Catalogue of Microorganisms (GCM) 10K type strain sequencing project: providing services to taxonomists for standard genome sequencing and annotation.</title>
        <authorList>
            <consortium name="The Broad Institute Genomics Platform"/>
            <consortium name="The Broad Institute Genome Sequencing Center for Infectious Disease"/>
            <person name="Wu L."/>
            <person name="Ma J."/>
        </authorList>
    </citation>
    <scope>NUCLEOTIDE SEQUENCE [LARGE SCALE GENOMIC DNA]</scope>
    <source>
        <strain evidence="4">PCU 280</strain>
    </source>
</reference>
<dbReference type="RefSeq" id="WP_379235073.1">
    <property type="nucleotide sequence ID" value="NZ_JBHSTE010000004.1"/>
</dbReference>
<dbReference type="InterPro" id="IPR042095">
    <property type="entry name" value="SUMF_sf"/>
</dbReference>
<dbReference type="PANTHER" id="PTHR23150">
    <property type="entry name" value="SULFATASE MODIFYING FACTOR 1, 2"/>
    <property type="match status" value="1"/>
</dbReference>
<dbReference type="InterPro" id="IPR051043">
    <property type="entry name" value="Sulfatase_Mod_Factor_Kinase"/>
</dbReference>
<dbReference type="Proteomes" id="UP001596233">
    <property type="component" value="Unassembled WGS sequence"/>
</dbReference>
<dbReference type="Gene3D" id="3.90.1580.10">
    <property type="entry name" value="paralog of FGE (formylglycine-generating enzyme)"/>
    <property type="match status" value="1"/>
</dbReference>
<evidence type="ECO:0000313" key="3">
    <source>
        <dbReference type="EMBL" id="MFC6333519.1"/>
    </source>
</evidence>
<dbReference type="InterPro" id="IPR005532">
    <property type="entry name" value="SUMF_dom"/>
</dbReference>
<organism evidence="3 4">
    <name type="scientific">Paenibacillus septentrionalis</name>
    <dbReference type="NCBI Taxonomy" id="429342"/>
    <lineage>
        <taxon>Bacteria</taxon>
        <taxon>Bacillati</taxon>
        <taxon>Bacillota</taxon>
        <taxon>Bacilli</taxon>
        <taxon>Bacillales</taxon>
        <taxon>Paenibacillaceae</taxon>
        <taxon>Paenibacillus</taxon>
    </lineage>
</organism>
<accession>A0ABW1V7T3</accession>
<keyword evidence="1" id="KW-0732">Signal</keyword>
<dbReference type="PANTHER" id="PTHR23150:SF19">
    <property type="entry name" value="FORMYLGLYCINE-GENERATING ENZYME"/>
    <property type="match status" value="1"/>
</dbReference>
<dbReference type="InterPro" id="IPR016187">
    <property type="entry name" value="CTDL_fold"/>
</dbReference>
<evidence type="ECO:0000256" key="1">
    <source>
        <dbReference type="SAM" id="SignalP"/>
    </source>
</evidence>
<feature type="domain" description="Sulfatase-modifying factor enzyme-like" evidence="2">
    <location>
        <begin position="35"/>
        <end position="281"/>
    </location>
</feature>